<gene>
    <name evidence="2" type="ORF">EWM57_01730</name>
</gene>
<dbReference type="InterPro" id="IPR006626">
    <property type="entry name" value="PbH1"/>
</dbReference>
<organism evidence="2 3">
    <name type="scientific">Hymenobacter persicinus</name>
    <dbReference type="NCBI Taxonomy" id="2025506"/>
    <lineage>
        <taxon>Bacteria</taxon>
        <taxon>Pseudomonadati</taxon>
        <taxon>Bacteroidota</taxon>
        <taxon>Cytophagia</taxon>
        <taxon>Cytophagales</taxon>
        <taxon>Hymenobacteraceae</taxon>
        <taxon>Hymenobacter</taxon>
    </lineage>
</organism>
<dbReference type="SUPFAM" id="SSF51126">
    <property type="entry name" value="Pectin lyase-like"/>
    <property type="match status" value="1"/>
</dbReference>
<dbReference type="EMBL" id="SEWE01000003">
    <property type="protein sequence ID" value="RYU83693.1"/>
    <property type="molecule type" value="Genomic_DNA"/>
</dbReference>
<keyword evidence="3" id="KW-1185">Reference proteome</keyword>
<dbReference type="Proteomes" id="UP000294155">
    <property type="component" value="Unassembled WGS sequence"/>
</dbReference>
<dbReference type="Gene3D" id="2.160.20.10">
    <property type="entry name" value="Single-stranded right-handed beta-helix, Pectin lyase-like"/>
    <property type="match status" value="1"/>
</dbReference>
<dbReference type="InterPro" id="IPR013783">
    <property type="entry name" value="Ig-like_fold"/>
</dbReference>
<dbReference type="OrthoDB" id="906679at2"/>
<dbReference type="SMART" id="SM00710">
    <property type="entry name" value="PbH1"/>
    <property type="match status" value="12"/>
</dbReference>
<name>A0A4Q5LFG2_9BACT</name>
<dbReference type="Pfam" id="PF19081">
    <property type="entry name" value="Ig_7"/>
    <property type="match status" value="1"/>
</dbReference>
<comment type="caution">
    <text evidence="2">The sequence shown here is derived from an EMBL/GenBank/DDBJ whole genome shotgun (WGS) entry which is preliminary data.</text>
</comment>
<reference evidence="2 3" key="1">
    <citation type="submission" date="2019-02" db="EMBL/GenBank/DDBJ databases">
        <title>Bacterial novel species isolated from soil.</title>
        <authorList>
            <person name="Jung H.-Y."/>
        </authorList>
    </citation>
    <scope>NUCLEOTIDE SEQUENCE [LARGE SCALE GENOMIC DNA]</scope>
    <source>
        <strain evidence="2 3">1-3-3-3</strain>
    </source>
</reference>
<sequence>MLLLLLSSQLGWAQVTKTLPGDYASFAAAFTDLNTNGVPAGGVTINVAAGYAETLAAPLLLTATGTAANPVVFQKSGSGANPKITAGVGTTTGLDAIIGLSGADYVTFDGLELAENAANTTPTQQMEFGFALFRPSPTDGCQFNVIRNCVVTLNKANTGTFGIYGAATTAAATTSVAATSPAGANSNNRIYGNTVSNAVSGMYLTGNSSTAAANFDQNNEIGVTAGNTVTNFGGAATSGWGIGVNVQNGAKIANNIVNSTGGTAGTSTLRGIYGNSGTSANIDITNNTITLVSGATTSTTSGIDNGIGSTAASNTVNITGNTVNVSSATVTTGTTTGITNSASAATVNVTGNTVTGSLTASTTAALTGISNSGSGTTVNLSGNTVNGCSLPTATTGVFTGVVNSGSGTTVNLNNNIVTNNTAFGTGSMLLVSGGSPTTLNMNGNTVTGNSKTPAAPSASITMQALTAGSAAVTASNNTVSNNTITISGTSSSAGVIYGYYQNSSPTSETLTSNTFSNLTVGGTSTSAAHIVAGIRTFPTATTVHVFTLNTIATLSVTGSGSGAVSGMLFSSGGGTASNYARNKIYDLSAVGASATVNGINISGGGTFPLNNNLIGDLRAPAATSLVAVNGLQIGAATAANVYYNTISLAATSSGATFGTSGLYLSSTTPTVDVRNNIVVNKSTAAGTGGFTAALRRTSAAFTGYATNSNNNAYYAGTPSATQVLYYDGTTGYPTLAAFKTAVTPRESNSVTEDVSFLSTTGSAATFLHINPAVPTQVEGNATPVASVTVDFDGQTRNATTPDIGADEGTFTPQDLTGPVIVYTPLGNTNSTANRTLTATITDASGIGTGTNAPRLYYRKGTSGAFVFVTPTSVSGNDYTFTFDFAAIGGVTGFDVVQYYVAAQDNAPAQNVSSTPVGASGNNPPGTAFSGTPNQFSIQGVLSGTYYVGTSTSPDPARTYASLTAAVAAYNNNNLGGAVTFLLLDAAYSAATGETFPLVINANADASATNTLTIKPNSGVTAAISGSVATGAAFKLNGADYVTIDGANSAGGTTQNLTIENTSATGSGNAVLWLAAASATDGATFNTVKNSVIRGTSATGTPQFTVFLGGGGVGVASPTTSTPAANSNNTITNNQILKGYYGLFMFGVSATVLDQSNVVSGNQLGLGAGNGFGQEGIRAVYQQNLLLEGNEIQNITNGTTTSNLYGIFLADSRSATLSRNSVHNVSYTGTSTTKVWGIFTSNTAFNTAATPSTTLLANNLVYGLNSTATSSTWNTVGINNGGGYGDKYYFNTVYLSGQLSAATGTAGSAAFANGNPSVTTSATNIDVRNNIFSIIGGTGGSTTTPLYAHYTQATTYSGSLLDNNDLYVTAGSTGLARIGRLNAVDAVDLAAWRTATAQEANSVSVDPLFTQVTGVPYNLKPANLALNSAGATGTGITVDYLNATRSNPPDIGAIEFTPPPFDLAATALVSPTATAGCYGAAEAIVVAVRNQGSSALDFSANNATVTAVVTLPGGGTQTLTAALTSGTLAVGATQNVTLSPTLDMTAAGTYSFAITATVAGDGNTSNDALTPTPVRTVVAPVAGTLSASNATICLSGTTALTLAGSANGSIQLQQSTDNVTFTDIAGATSATFTTPVLTGTTYFRARTTCGTNVATSNVVTVTVNNPQITSTNSPVAICEGGTATLTATAATGTTIRFYDAATGGNLLATAASYTTPVLTASQQYFVEASLPGSTVAGLTSNAASNGTFTQSTLTDYPLGFAVTQAGTLTSVDVYPTAAGTLTIRLYSVAGTQPGGTTTAVAGSDVTITVTAAQVGTKVTVPLNYALTPGDYKLSNFAGGLGRYSTYTGTYPLTSADGILTVKGSYTLFSSTSYSNTTYNSFFNLTFSNVCAAAARTPIQVNVSALPTASLASATDQLCAGTSYQLAGTVGGSATGGTFTSSGSGSFSPNATALNATYSPSAADISAGSVVITLTTTGPAACAPATATTTLTINPAAVATLTAGGATTFCQGGSVTLTAPAVTGSTYQFLLNGSAISGATTNTYSASASGSYSVTVTTAQGCTATSTATVVTVNPLTTATFSYPAATYCQNDTNPT</sequence>
<evidence type="ECO:0000259" key="1">
    <source>
        <dbReference type="Pfam" id="PF19081"/>
    </source>
</evidence>
<proteinExistence type="predicted"/>
<dbReference type="RefSeq" id="WP_129919407.1">
    <property type="nucleotide sequence ID" value="NZ_SEWE01000003.1"/>
</dbReference>
<feature type="non-terminal residue" evidence="2">
    <location>
        <position position="2094"/>
    </location>
</feature>
<accession>A0A4Q5LFG2</accession>
<feature type="domain" description="Ig-like" evidence="1">
    <location>
        <begin position="1665"/>
        <end position="1728"/>
    </location>
</feature>
<dbReference type="InterPro" id="IPR012334">
    <property type="entry name" value="Pectin_lyas_fold"/>
</dbReference>
<dbReference type="Gene3D" id="2.60.40.10">
    <property type="entry name" value="Immunoglobulins"/>
    <property type="match status" value="1"/>
</dbReference>
<dbReference type="InterPro" id="IPR011050">
    <property type="entry name" value="Pectin_lyase_fold/virulence"/>
</dbReference>
<evidence type="ECO:0000313" key="2">
    <source>
        <dbReference type="EMBL" id="RYU83693.1"/>
    </source>
</evidence>
<protein>
    <recommendedName>
        <fullName evidence="1">Ig-like domain-containing protein</fullName>
    </recommendedName>
</protein>
<dbReference type="InterPro" id="IPR044023">
    <property type="entry name" value="Ig_7"/>
</dbReference>
<evidence type="ECO:0000313" key="3">
    <source>
        <dbReference type="Proteomes" id="UP000294155"/>
    </source>
</evidence>